<comment type="function">
    <text evidence="1">Essential component of the TIM23 complex, a complex that mediates the translocation of transit peptide-containing proteins across the mitochondrial inner membrane.</text>
</comment>
<comment type="similarity">
    <text evidence="1">Belongs to the TIM50 family.</text>
</comment>
<dbReference type="InterPro" id="IPR023214">
    <property type="entry name" value="HAD_sf"/>
</dbReference>
<keyword evidence="1" id="KW-0811">Translocation</keyword>
<dbReference type="SMART" id="SM00577">
    <property type="entry name" value="CPDc"/>
    <property type="match status" value="1"/>
</dbReference>
<comment type="subunit">
    <text evidence="1">Component of the TIM23 complex.</text>
</comment>
<organism evidence="3 4">
    <name type="scientific">Castanea mollissima</name>
    <name type="common">Chinese chestnut</name>
    <dbReference type="NCBI Taxonomy" id="60419"/>
    <lineage>
        <taxon>Eukaryota</taxon>
        <taxon>Viridiplantae</taxon>
        <taxon>Streptophyta</taxon>
        <taxon>Embryophyta</taxon>
        <taxon>Tracheophyta</taxon>
        <taxon>Spermatophyta</taxon>
        <taxon>Magnoliopsida</taxon>
        <taxon>eudicotyledons</taxon>
        <taxon>Gunneridae</taxon>
        <taxon>Pentapetalae</taxon>
        <taxon>rosids</taxon>
        <taxon>fabids</taxon>
        <taxon>Fagales</taxon>
        <taxon>Fagaceae</taxon>
        <taxon>Castanea</taxon>
    </lineage>
</organism>
<accession>A0A8J4VNZ7</accession>
<dbReference type="SUPFAM" id="SSF56784">
    <property type="entry name" value="HAD-like"/>
    <property type="match status" value="1"/>
</dbReference>
<dbReference type="InterPro" id="IPR004274">
    <property type="entry name" value="FCP1_dom"/>
</dbReference>
<feature type="domain" description="FCP1 homology" evidence="2">
    <location>
        <begin position="36"/>
        <end position="213"/>
    </location>
</feature>
<dbReference type="GO" id="GO:0015031">
    <property type="term" value="P:protein transport"/>
    <property type="evidence" value="ECO:0007669"/>
    <property type="project" value="UniProtKB-KW"/>
</dbReference>
<dbReference type="AlphaFoldDB" id="A0A8J4VNZ7"/>
<evidence type="ECO:0000313" key="4">
    <source>
        <dbReference type="Proteomes" id="UP000737018"/>
    </source>
</evidence>
<keyword evidence="4" id="KW-1185">Reference proteome</keyword>
<dbReference type="Proteomes" id="UP000737018">
    <property type="component" value="Unassembled WGS sequence"/>
</dbReference>
<keyword evidence="1" id="KW-0653">Protein transport</keyword>
<dbReference type="PROSITE" id="PS50969">
    <property type="entry name" value="FCP1"/>
    <property type="match status" value="1"/>
</dbReference>
<comment type="caution">
    <text evidence="3">The sequence shown here is derived from an EMBL/GenBank/DDBJ whole genome shotgun (WGS) entry which is preliminary data.</text>
</comment>
<keyword evidence="1" id="KW-0496">Mitochondrion</keyword>
<evidence type="ECO:0000256" key="1">
    <source>
        <dbReference type="RuleBase" id="RU365079"/>
    </source>
</evidence>
<name>A0A8J4VNZ7_9ROSI</name>
<comment type="subcellular location">
    <subcellularLocation>
        <location evidence="1">Mitochondrion inner membrane</location>
        <topology evidence="1">Single-pass membrane protein</topology>
    </subcellularLocation>
</comment>
<dbReference type="PANTHER" id="PTHR12210">
    <property type="entry name" value="DULLARD PROTEIN PHOSPHATASE"/>
    <property type="match status" value="1"/>
</dbReference>
<dbReference type="OrthoDB" id="1711508at2759"/>
<dbReference type="GO" id="GO:0005744">
    <property type="term" value="C:TIM23 mitochondrial import inner membrane translocase complex"/>
    <property type="evidence" value="ECO:0007669"/>
    <property type="project" value="UniProtKB-UniRule"/>
</dbReference>
<gene>
    <name evidence="3" type="ORF">CMV_008755</name>
</gene>
<dbReference type="InterPro" id="IPR050365">
    <property type="entry name" value="TIM50"/>
</dbReference>
<dbReference type="InterPro" id="IPR036412">
    <property type="entry name" value="HAD-like_sf"/>
</dbReference>
<dbReference type="Pfam" id="PF03031">
    <property type="entry name" value="NIF"/>
    <property type="match status" value="1"/>
</dbReference>
<protein>
    <recommendedName>
        <fullName evidence="1">Mitochondrial import inner membrane translocase subunit TIM50</fullName>
    </recommendedName>
</protein>
<dbReference type="EMBL" id="JRKL02000930">
    <property type="protein sequence ID" value="KAF3967228.1"/>
    <property type="molecule type" value="Genomic_DNA"/>
</dbReference>
<dbReference type="Gene3D" id="3.40.50.1000">
    <property type="entry name" value="HAD superfamily/HAD-like"/>
    <property type="match status" value="1"/>
</dbReference>
<evidence type="ECO:0000313" key="3">
    <source>
        <dbReference type="EMBL" id="KAF3967228.1"/>
    </source>
</evidence>
<keyword evidence="1" id="KW-0813">Transport</keyword>
<sequence length="253" mass="29223">MARETSNLKNKSVSYDSSDEEEDLVDFGLALEKLSLVPRKKLLVLSLGGLLCHRVFRHDKSKIPRYRDPDTSYGSFLVYKRPHCEEFMKFCFERFEVGIWSSAREWHLNNTLDCIMRGMKSKLAVAWDQDKCTDSGFKTLEKKDKPIFLKELKKLGSLGFEHSSKVLLIDDKPYKTLLNPPHTAIFLNEYNVDQVNDTALGPNSELQLYLDGLAGAENVPSYVKEHPFGQPAITPEHSDWEYYSRIIRRLKEE</sequence>
<proteinExistence type="inferred from homology"/>
<evidence type="ECO:0000259" key="2">
    <source>
        <dbReference type="PROSITE" id="PS50969"/>
    </source>
</evidence>
<keyword evidence="1" id="KW-0809">Transit peptide</keyword>
<reference evidence="3" key="1">
    <citation type="submission" date="2020-03" db="EMBL/GenBank/DDBJ databases">
        <title>Castanea mollissima Vanexum genome sequencing.</title>
        <authorList>
            <person name="Staton M."/>
        </authorList>
    </citation>
    <scope>NUCLEOTIDE SEQUENCE</scope>
    <source>
        <tissue evidence="3">Leaf</tissue>
    </source>
</reference>